<reference evidence="1 2" key="1">
    <citation type="journal article" date="2019" name="Nat. Med.">
        <title>A library of human gut bacterial isolates paired with longitudinal multiomics data enables mechanistic microbiome research.</title>
        <authorList>
            <person name="Poyet M."/>
            <person name="Groussin M."/>
            <person name="Gibbons S.M."/>
            <person name="Avila-Pacheco J."/>
            <person name="Jiang X."/>
            <person name="Kearney S.M."/>
            <person name="Perrotta A.R."/>
            <person name="Berdy B."/>
            <person name="Zhao S."/>
            <person name="Lieberman T.D."/>
            <person name="Swanson P.K."/>
            <person name="Smith M."/>
            <person name="Roesemann S."/>
            <person name="Alexander J.E."/>
            <person name="Rich S.A."/>
            <person name="Livny J."/>
            <person name="Vlamakis H."/>
            <person name="Clish C."/>
            <person name="Bullock K."/>
            <person name="Deik A."/>
            <person name="Scott J."/>
            <person name="Pierce K.A."/>
            <person name="Xavier R.J."/>
            <person name="Alm E.J."/>
        </authorList>
    </citation>
    <scope>NUCLEOTIDE SEQUENCE [LARGE SCALE GENOMIC DNA]</scope>
    <source>
        <strain evidence="1 2">BIOML-A1</strain>
    </source>
</reference>
<accession>A0A6N9JYK9</accession>
<dbReference type="Gene3D" id="2.160.10.10">
    <property type="entry name" value="Hexapeptide repeat proteins"/>
    <property type="match status" value="1"/>
</dbReference>
<dbReference type="EMBL" id="WWSH01000011">
    <property type="protein sequence ID" value="MZK11103.1"/>
    <property type="molecule type" value="Genomic_DNA"/>
</dbReference>
<gene>
    <name evidence="1" type="ORF">GT576_12310</name>
</gene>
<dbReference type="CDD" id="cd04647">
    <property type="entry name" value="LbH_MAT_like"/>
    <property type="match status" value="1"/>
</dbReference>
<evidence type="ECO:0008006" key="3">
    <source>
        <dbReference type="Google" id="ProtNLM"/>
    </source>
</evidence>
<organism evidence="1 2">
    <name type="scientific">Dorea longicatena</name>
    <dbReference type="NCBI Taxonomy" id="88431"/>
    <lineage>
        <taxon>Bacteria</taxon>
        <taxon>Bacillati</taxon>
        <taxon>Bacillota</taxon>
        <taxon>Clostridia</taxon>
        <taxon>Lachnospirales</taxon>
        <taxon>Lachnospiraceae</taxon>
        <taxon>Dorea</taxon>
    </lineage>
</organism>
<comment type="caution">
    <text evidence="1">The sequence shown here is derived from an EMBL/GenBank/DDBJ whole genome shotgun (WGS) entry which is preliminary data.</text>
</comment>
<dbReference type="PANTHER" id="PTHR23416">
    <property type="entry name" value="SIALIC ACID SYNTHASE-RELATED"/>
    <property type="match status" value="1"/>
</dbReference>
<sequence length="219" mass="24886">MNKIKEYLRFLRRIRIIKYFYLNYFCKEIIRVDNSKIIPYKNAVIDIETGARIYIVNGDIEIGCNLLKGSREETRIRLRENAVWGSNGGCKISYGSTIEILKGALLDSKYFTVNSNSILIAAKKISLGQDVMIARNVVIYDSDFHEIYYEGIKGNSSKDVIIGEHVWVGTNSMILKGVNLKKGCVVAANTIVTENVESENLIGIKSEIKCINNHIQWKR</sequence>
<dbReference type="Pfam" id="PF14602">
    <property type="entry name" value="Hexapep_2"/>
    <property type="match status" value="1"/>
</dbReference>
<dbReference type="InterPro" id="IPR001451">
    <property type="entry name" value="Hexapep"/>
</dbReference>
<name>A0A6N9JYK9_9FIRM</name>
<dbReference type="RefSeq" id="WP_161170399.1">
    <property type="nucleotide sequence ID" value="NZ_JADNMG010000010.1"/>
</dbReference>
<evidence type="ECO:0000313" key="2">
    <source>
        <dbReference type="Proteomes" id="UP000449249"/>
    </source>
</evidence>
<dbReference type="Proteomes" id="UP000449249">
    <property type="component" value="Unassembled WGS sequence"/>
</dbReference>
<evidence type="ECO:0000313" key="1">
    <source>
        <dbReference type="EMBL" id="MZK11103.1"/>
    </source>
</evidence>
<dbReference type="SUPFAM" id="SSF51161">
    <property type="entry name" value="Trimeric LpxA-like enzymes"/>
    <property type="match status" value="1"/>
</dbReference>
<proteinExistence type="predicted"/>
<dbReference type="InterPro" id="IPR051159">
    <property type="entry name" value="Hexapeptide_acetyltransf"/>
</dbReference>
<dbReference type="AlphaFoldDB" id="A0A6N9JYK9"/>
<dbReference type="InterPro" id="IPR011004">
    <property type="entry name" value="Trimer_LpxA-like_sf"/>
</dbReference>
<protein>
    <recommendedName>
        <fullName evidence="3">Acyltransferase</fullName>
    </recommendedName>
</protein>